<dbReference type="InterPro" id="IPR036188">
    <property type="entry name" value="FAD/NAD-bd_sf"/>
</dbReference>
<evidence type="ECO:0000256" key="1">
    <source>
        <dbReference type="SAM" id="MobiDB-lite"/>
    </source>
</evidence>
<sequence>MCNLGSTLLTLIFARPETLILLWCDEPVIKDAHESGDDNTTPEEVQPEEKHDLQSYSLVQDRQKRNVRAPQRFRHEDLVAYAFTIAEDIEVQEPFTYGEAIGSPESKQWSLAMNEKMESLYKNNTWELVKPSKGFTQREGVDFNEVFSPVVKHSSICVLLAMVALHDMELQQLDVKTTFLHEIDKLKAQLKSEFEMKDLGAAKKILGMEIIRDRRKGRFVPLVAHFKLSSTLSPDTEEEMDYISRVPYASAVGSIMYAMVCTRHDIAQAVSVVSRYMDCPGKAYWEAVQWILRSFGSKKVFDRGEESHGIPGLVNLFGIESPGLTSSMAIAEHVASRLLKV</sequence>
<keyword evidence="2" id="KW-0732">Signal</keyword>
<comment type="caution">
    <text evidence="4">The sequence shown here is derived from an EMBL/GenBank/DDBJ whole genome shotgun (WGS) entry which is preliminary data.</text>
</comment>
<evidence type="ECO:0000313" key="5">
    <source>
        <dbReference type="Proteomes" id="UP001151760"/>
    </source>
</evidence>
<feature type="signal peptide" evidence="2">
    <location>
        <begin position="1"/>
        <end position="20"/>
    </location>
</feature>
<keyword evidence="5" id="KW-1185">Reference proteome</keyword>
<dbReference type="InterPro" id="IPR013103">
    <property type="entry name" value="RVT_2"/>
</dbReference>
<gene>
    <name evidence="4" type="ORF">Tco_0819079</name>
</gene>
<evidence type="ECO:0000256" key="2">
    <source>
        <dbReference type="SAM" id="SignalP"/>
    </source>
</evidence>
<evidence type="ECO:0000313" key="4">
    <source>
        <dbReference type="EMBL" id="GJS97909.1"/>
    </source>
</evidence>
<feature type="region of interest" description="Disordered" evidence="1">
    <location>
        <begin position="33"/>
        <end position="57"/>
    </location>
</feature>
<protein>
    <submittedName>
        <fullName evidence="4">Retrovirus-related pol polyprotein from transposon TNT 1-94</fullName>
    </submittedName>
</protein>
<feature type="chain" id="PRO_5045905410" evidence="2">
    <location>
        <begin position="21"/>
        <end position="341"/>
    </location>
</feature>
<feature type="domain" description="Reverse transcriptase Ty1/copia-type" evidence="3">
    <location>
        <begin position="132"/>
        <end position="181"/>
    </location>
</feature>
<reference evidence="4" key="1">
    <citation type="journal article" date="2022" name="Int. J. Mol. Sci.">
        <title>Draft Genome of Tanacetum Coccineum: Genomic Comparison of Closely Related Tanacetum-Family Plants.</title>
        <authorList>
            <person name="Yamashiro T."/>
            <person name="Shiraishi A."/>
            <person name="Nakayama K."/>
            <person name="Satake H."/>
        </authorList>
    </citation>
    <scope>NUCLEOTIDE SEQUENCE</scope>
</reference>
<organism evidence="4 5">
    <name type="scientific">Tanacetum coccineum</name>
    <dbReference type="NCBI Taxonomy" id="301880"/>
    <lineage>
        <taxon>Eukaryota</taxon>
        <taxon>Viridiplantae</taxon>
        <taxon>Streptophyta</taxon>
        <taxon>Embryophyta</taxon>
        <taxon>Tracheophyta</taxon>
        <taxon>Spermatophyta</taxon>
        <taxon>Magnoliopsida</taxon>
        <taxon>eudicotyledons</taxon>
        <taxon>Gunneridae</taxon>
        <taxon>Pentapetalae</taxon>
        <taxon>asterids</taxon>
        <taxon>campanulids</taxon>
        <taxon>Asterales</taxon>
        <taxon>Asteraceae</taxon>
        <taxon>Asteroideae</taxon>
        <taxon>Anthemideae</taxon>
        <taxon>Anthemidinae</taxon>
        <taxon>Tanacetum</taxon>
    </lineage>
</organism>
<accession>A0ABQ5A5I4</accession>
<dbReference type="Gene3D" id="3.50.50.60">
    <property type="entry name" value="FAD/NAD(P)-binding domain"/>
    <property type="match status" value="1"/>
</dbReference>
<name>A0ABQ5A5I4_9ASTR</name>
<proteinExistence type="predicted"/>
<dbReference type="PANTHER" id="PTHR11439">
    <property type="entry name" value="GAG-POL-RELATED RETROTRANSPOSON"/>
    <property type="match status" value="1"/>
</dbReference>
<dbReference type="Pfam" id="PF07727">
    <property type="entry name" value="RVT_2"/>
    <property type="match status" value="1"/>
</dbReference>
<dbReference type="PANTHER" id="PTHR11439:SF491">
    <property type="entry name" value="INTEGRASE CATALYTIC DOMAIN-CONTAINING PROTEIN"/>
    <property type="match status" value="1"/>
</dbReference>
<evidence type="ECO:0000259" key="3">
    <source>
        <dbReference type="Pfam" id="PF07727"/>
    </source>
</evidence>
<dbReference type="EMBL" id="BQNB010012000">
    <property type="protein sequence ID" value="GJS97909.1"/>
    <property type="molecule type" value="Genomic_DNA"/>
</dbReference>
<reference evidence="4" key="2">
    <citation type="submission" date="2022-01" db="EMBL/GenBank/DDBJ databases">
        <authorList>
            <person name="Yamashiro T."/>
            <person name="Shiraishi A."/>
            <person name="Satake H."/>
            <person name="Nakayama K."/>
        </authorList>
    </citation>
    <scope>NUCLEOTIDE SEQUENCE</scope>
</reference>
<dbReference type="Proteomes" id="UP001151760">
    <property type="component" value="Unassembled WGS sequence"/>
</dbReference>